<proteinExistence type="predicted"/>
<dbReference type="InterPro" id="IPR001647">
    <property type="entry name" value="HTH_TetR"/>
</dbReference>
<evidence type="ECO:0000256" key="1">
    <source>
        <dbReference type="ARBA" id="ARBA00023015"/>
    </source>
</evidence>
<comment type="caution">
    <text evidence="7">The sequence shown here is derived from an EMBL/GenBank/DDBJ whole genome shotgun (WGS) entry which is preliminary data.</text>
</comment>
<evidence type="ECO:0000256" key="4">
    <source>
        <dbReference type="PROSITE-ProRule" id="PRU00335"/>
    </source>
</evidence>
<evidence type="ECO:0000259" key="6">
    <source>
        <dbReference type="PROSITE" id="PS50977"/>
    </source>
</evidence>
<gene>
    <name evidence="7" type="ORF">CVO77_14685</name>
</gene>
<feature type="region of interest" description="Disordered" evidence="5">
    <location>
        <begin position="1"/>
        <end position="23"/>
    </location>
</feature>
<dbReference type="PANTHER" id="PTHR30055:SF151">
    <property type="entry name" value="TRANSCRIPTIONAL REGULATORY PROTEIN"/>
    <property type="match status" value="1"/>
</dbReference>
<dbReference type="SUPFAM" id="SSF48498">
    <property type="entry name" value="Tetracyclin repressor-like, C-terminal domain"/>
    <property type="match status" value="1"/>
</dbReference>
<dbReference type="Pfam" id="PF00440">
    <property type="entry name" value="TetR_N"/>
    <property type="match status" value="1"/>
</dbReference>
<name>A0A2S8B1T3_9SPHN</name>
<dbReference type="Gene3D" id="1.10.357.10">
    <property type="entry name" value="Tetracycline Repressor, domain 2"/>
    <property type="match status" value="1"/>
</dbReference>
<dbReference type="AlphaFoldDB" id="A0A2S8B1T3"/>
<feature type="DNA-binding region" description="H-T-H motif" evidence="4">
    <location>
        <begin position="47"/>
        <end position="66"/>
    </location>
</feature>
<dbReference type="EMBL" id="PHFW01000003">
    <property type="protein sequence ID" value="PQM26303.1"/>
    <property type="molecule type" value="Genomic_DNA"/>
</dbReference>
<dbReference type="GO" id="GO:0000976">
    <property type="term" value="F:transcription cis-regulatory region binding"/>
    <property type="evidence" value="ECO:0007669"/>
    <property type="project" value="TreeGrafter"/>
</dbReference>
<dbReference type="Proteomes" id="UP000238954">
    <property type="component" value="Chromosome"/>
</dbReference>
<keyword evidence="2 4" id="KW-0238">DNA-binding</keyword>
<dbReference type="Pfam" id="PF02909">
    <property type="entry name" value="TetR_C_1"/>
    <property type="match status" value="1"/>
</dbReference>
<dbReference type="RefSeq" id="WP_105999680.1">
    <property type="nucleotide sequence ID" value="NZ_CM009578.1"/>
</dbReference>
<dbReference type="SUPFAM" id="SSF46689">
    <property type="entry name" value="Homeodomain-like"/>
    <property type="match status" value="1"/>
</dbReference>
<protein>
    <recommendedName>
        <fullName evidence="6">HTH tetR-type domain-containing protein</fullName>
    </recommendedName>
</protein>
<keyword evidence="8" id="KW-1185">Reference proteome</keyword>
<dbReference type="InterPro" id="IPR050109">
    <property type="entry name" value="HTH-type_TetR-like_transc_reg"/>
</dbReference>
<dbReference type="PANTHER" id="PTHR30055">
    <property type="entry name" value="HTH-TYPE TRANSCRIPTIONAL REGULATOR RUTR"/>
    <property type="match status" value="1"/>
</dbReference>
<dbReference type="OrthoDB" id="9816296at2"/>
<evidence type="ECO:0000313" key="7">
    <source>
        <dbReference type="EMBL" id="PQM26303.1"/>
    </source>
</evidence>
<dbReference type="Gene3D" id="1.10.10.60">
    <property type="entry name" value="Homeodomain-like"/>
    <property type="match status" value="1"/>
</dbReference>
<feature type="domain" description="HTH tetR-type" evidence="6">
    <location>
        <begin position="24"/>
        <end position="84"/>
    </location>
</feature>
<dbReference type="GO" id="GO:0045892">
    <property type="term" value="P:negative regulation of DNA-templated transcription"/>
    <property type="evidence" value="ECO:0007669"/>
    <property type="project" value="InterPro"/>
</dbReference>
<organism evidence="7 8">
    <name type="scientific">Sphingopyxis lindanitolerans</name>
    <dbReference type="NCBI Taxonomy" id="2054227"/>
    <lineage>
        <taxon>Bacteria</taxon>
        <taxon>Pseudomonadati</taxon>
        <taxon>Pseudomonadota</taxon>
        <taxon>Alphaproteobacteria</taxon>
        <taxon>Sphingomonadales</taxon>
        <taxon>Sphingomonadaceae</taxon>
        <taxon>Sphingopyxis</taxon>
    </lineage>
</organism>
<reference evidence="8" key="1">
    <citation type="submission" date="2017-11" db="EMBL/GenBank/DDBJ databases">
        <title>The complete genome sequence of Sphingopyxis pomeranensis sp. nov. strain WS5A3p.</title>
        <authorList>
            <person name="Kaminski M.A."/>
        </authorList>
    </citation>
    <scope>NUCLEOTIDE SEQUENCE [LARGE SCALE GENOMIC DNA]</scope>
    <source>
        <strain evidence="8">WS5A3p</strain>
    </source>
</reference>
<sequence length="247" mass="26597">MKASSREAPINDRRPKAGRRGTGTLTRERIVGAAIALIDAQGIAALSMRELGRELGSSTMAVYRYFENKGDLLDAVIDAVVGAFEPESIDGDWAAKARAMSLRVRGAMLAHPELADMIGREFRRSPTSLRVNAHMIEILSDSGVPDAALAQTYWTISSYTTGYALLEAQVRRRSRQAGDSGSPTARARKLGDMMRPVEGISARALELAPAVLAQPLDEEQFLFGLDCLLAGLADRLDAPGVRGQSEA</sequence>
<dbReference type="InterPro" id="IPR004111">
    <property type="entry name" value="Repressor_TetR_C"/>
</dbReference>
<evidence type="ECO:0000256" key="2">
    <source>
        <dbReference type="ARBA" id="ARBA00023125"/>
    </source>
</evidence>
<evidence type="ECO:0000313" key="8">
    <source>
        <dbReference type="Proteomes" id="UP000238954"/>
    </source>
</evidence>
<dbReference type="PROSITE" id="PS50977">
    <property type="entry name" value="HTH_TETR_2"/>
    <property type="match status" value="1"/>
</dbReference>
<dbReference type="GO" id="GO:0003700">
    <property type="term" value="F:DNA-binding transcription factor activity"/>
    <property type="evidence" value="ECO:0007669"/>
    <property type="project" value="TreeGrafter"/>
</dbReference>
<keyword evidence="3" id="KW-0804">Transcription</keyword>
<dbReference type="PRINTS" id="PR00455">
    <property type="entry name" value="HTHTETR"/>
</dbReference>
<evidence type="ECO:0000256" key="5">
    <source>
        <dbReference type="SAM" id="MobiDB-lite"/>
    </source>
</evidence>
<accession>A0A2S8B1T3</accession>
<keyword evidence="1" id="KW-0805">Transcription regulation</keyword>
<dbReference type="InterPro" id="IPR009057">
    <property type="entry name" value="Homeodomain-like_sf"/>
</dbReference>
<dbReference type="InterPro" id="IPR036271">
    <property type="entry name" value="Tet_transcr_reg_TetR-rel_C_sf"/>
</dbReference>
<evidence type="ECO:0000256" key="3">
    <source>
        <dbReference type="ARBA" id="ARBA00023163"/>
    </source>
</evidence>